<keyword evidence="1" id="KW-0732">Signal</keyword>
<dbReference type="InterPro" id="IPR013783">
    <property type="entry name" value="Ig-like_fold"/>
</dbReference>
<proteinExistence type="predicted"/>
<dbReference type="KEGG" id="ahz:APS56_08910"/>
<feature type="chain" id="PRO_5006043333" description="Fibronectin type-III domain-containing protein" evidence="1">
    <location>
        <begin position="21"/>
        <end position="441"/>
    </location>
</feature>
<evidence type="ECO:0000259" key="2">
    <source>
        <dbReference type="PROSITE" id="PS50853"/>
    </source>
</evidence>
<dbReference type="InterPro" id="IPR036116">
    <property type="entry name" value="FN3_sf"/>
</dbReference>
<dbReference type="InterPro" id="IPR003961">
    <property type="entry name" value="FN3_dom"/>
</dbReference>
<dbReference type="SMART" id="SM00060">
    <property type="entry name" value="FN3"/>
    <property type="match status" value="1"/>
</dbReference>
<keyword evidence="4" id="KW-1185">Reference proteome</keyword>
<evidence type="ECO:0000313" key="3">
    <source>
        <dbReference type="EMBL" id="ALJ05236.1"/>
    </source>
</evidence>
<dbReference type="Pfam" id="PF00041">
    <property type="entry name" value="fn3"/>
    <property type="match status" value="1"/>
</dbReference>
<dbReference type="PROSITE" id="PS50853">
    <property type="entry name" value="FN3"/>
    <property type="match status" value="1"/>
</dbReference>
<evidence type="ECO:0000313" key="4">
    <source>
        <dbReference type="Proteomes" id="UP000057981"/>
    </source>
</evidence>
<dbReference type="AlphaFoldDB" id="A0A0P0D4Z0"/>
<feature type="signal peptide" evidence="1">
    <location>
        <begin position="1"/>
        <end position="20"/>
    </location>
</feature>
<dbReference type="SUPFAM" id="SSF49265">
    <property type="entry name" value="Fibronectin type III"/>
    <property type="match status" value="1"/>
</dbReference>
<name>A0A0P0D4Z0_9FLAO</name>
<reference evidence="3 4" key="1">
    <citation type="submission" date="2015-10" db="EMBL/GenBank/DDBJ databases">
        <authorList>
            <person name="Gilbert D.G."/>
        </authorList>
    </citation>
    <scope>NUCLEOTIDE SEQUENCE [LARGE SCALE GENOMIC DNA]</scope>
    <source>
        <strain evidence="4">HZ-22</strain>
    </source>
</reference>
<dbReference type="CDD" id="cd00063">
    <property type="entry name" value="FN3"/>
    <property type="match status" value="1"/>
</dbReference>
<dbReference type="STRING" id="1736674.APS56_08910"/>
<evidence type="ECO:0000256" key="1">
    <source>
        <dbReference type="SAM" id="SignalP"/>
    </source>
</evidence>
<feature type="domain" description="Fibronectin type-III" evidence="2">
    <location>
        <begin position="42"/>
        <end position="130"/>
    </location>
</feature>
<gene>
    <name evidence="3" type="ORF">APS56_08910</name>
</gene>
<sequence length="441" mass="48885">MKIKYRIMSIKFKMNLIGLAFLTVLNCSSGGDDSTSGEDTEAPSNPKNLVATNLTETTVDLTWDASTDNVNVLTYLVYQNDNNLASNTSTSYSVNSLSPNTTYTFKVQAKDNAGNTSSFSNVVSVTTLDVDAELKYESGSIEAYLGTFINSVPGSSGNDYFEPTDIELDTWDLVVKAVLNNNITEAVEMSALLDYQIKEFTDNTLSPNQTFYIIEKQPSKFNHWGTYVFSKTPSKENLVITAPHVISDANTGKQAAYCFRENIAKAVFLSGTHRCNNSNFTACSGTTTVCNSSSEAYRISDMAHNVQSIFQRTSEVVSDDLPNTVFIQLHGFTKLSTDPYVIMSNGARQTPTVDYATLIKNELLVEDNTLTFKIAHIDTDWSRLIGFTNTQSRYMNNSSNPCSTSATNTTGRFIHIEQERTKLRNDVTGWKKMSEALKRVF</sequence>
<organism evidence="3 4">
    <name type="scientific">Pseudalgibacter alginicilyticus</name>
    <dbReference type="NCBI Taxonomy" id="1736674"/>
    <lineage>
        <taxon>Bacteria</taxon>
        <taxon>Pseudomonadati</taxon>
        <taxon>Bacteroidota</taxon>
        <taxon>Flavobacteriia</taxon>
        <taxon>Flavobacteriales</taxon>
        <taxon>Flavobacteriaceae</taxon>
        <taxon>Pseudalgibacter</taxon>
    </lineage>
</organism>
<protein>
    <recommendedName>
        <fullName evidence="2">Fibronectin type-III domain-containing protein</fullName>
    </recommendedName>
</protein>
<dbReference type="Gene3D" id="2.60.40.10">
    <property type="entry name" value="Immunoglobulins"/>
    <property type="match status" value="1"/>
</dbReference>
<accession>A0A0P0D4Z0</accession>
<dbReference type="EMBL" id="CP012898">
    <property type="protein sequence ID" value="ALJ05236.1"/>
    <property type="molecule type" value="Genomic_DNA"/>
</dbReference>
<dbReference type="Proteomes" id="UP000057981">
    <property type="component" value="Chromosome"/>
</dbReference>